<evidence type="ECO:0000256" key="2">
    <source>
        <dbReference type="SAM" id="Phobius"/>
    </source>
</evidence>
<sequence>MAHYQQLATSPSHADAVESEHYFPPQKPTPFRHRLRLLLPLLPIAALSLIALALLPASTDLLSPQTLAPHPSENEHFFTGDIWAHNDRIAAKLERCASLGLLRNTSRPLLPHQRLGDEEELELQREGCGTNETTVVILSSLWFAESFQGHSPTGETVYAQSIISSLNALGYSYFFSSLGWWNSDMRKTTELWHKYGGNVRMVISDPGQLDLCWNDEGQKCLKTEENPEGIPAWRMLAFWYWDTPGNPLGPKFTLSPSPLNDNFFLSYSIEPTCLRLPFIPHSSRPKPPQAYLLAKQINYLSPFSQNDRDPYAQFAWTLPFLSGLQEEFNISVVGGMRDDNETMRGLVEESGIRNLGELGVVEFYEQLAESFVLVGVGQPRISPSPWDALCMGVPFINPILAWDEQDPENRTKWHTQQWHMTYMDPPYVYPTQAHNLSALSLSIQQALEHPLEERYIPEHMTFGWDGAADSSASSRKRGTPMKYSTNDELMTKRRKGLTFSAFFKPTAGNGDLNSAIARESMNRLNAGKAARTRDLETRITQLESTTAATNAENAQLETTIESLLSEIRSLPEEVDLETRITRLESTTDATNTENAELRIIIAKLRCEIWSIQEEVDGEMVEDDEDDWRA</sequence>
<keyword evidence="2" id="KW-0812">Transmembrane</keyword>
<organism evidence="3 4">
    <name type="scientific">Cryptococcus floricola</name>
    <dbReference type="NCBI Taxonomy" id="2591691"/>
    <lineage>
        <taxon>Eukaryota</taxon>
        <taxon>Fungi</taxon>
        <taxon>Dikarya</taxon>
        <taxon>Basidiomycota</taxon>
        <taxon>Agaricomycotina</taxon>
        <taxon>Tremellomycetes</taxon>
        <taxon>Tremellales</taxon>
        <taxon>Cryptococcaceae</taxon>
        <taxon>Cryptococcus</taxon>
    </lineage>
</organism>
<feature type="compositionally biased region" description="Polar residues" evidence="1">
    <location>
        <begin position="1"/>
        <end position="12"/>
    </location>
</feature>
<proteinExistence type="predicted"/>
<dbReference type="Proteomes" id="UP000322245">
    <property type="component" value="Unassembled WGS sequence"/>
</dbReference>
<comment type="caution">
    <text evidence="3">The sequence shown here is derived from an EMBL/GenBank/DDBJ whole genome shotgun (WGS) entry which is preliminary data.</text>
</comment>
<keyword evidence="2" id="KW-0472">Membrane</keyword>
<accession>A0A5D3AP85</accession>
<protein>
    <submittedName>
        <fullName evidence="3">Uncharacterized protein</fullName>
    </submittedName>
</protein>
<reference evidence="3 4" key="1">
    <citation type="submission" date="2017-05" db="EMBL/GenBank/DDBJ databases">
        <title>The Genome Sequence of Tsuchiyaea wingfieldii DSM 27421.</title>
        <authorList>
            <person name="Cuomo C."/>
            <person name="Passer A."/>
            <person name="Billmyre B."/>
            <person name="Heitman J."/>
        </authorList>
    </citation>
    <scope>NUCLEOTIDE SEQUENCE [LARGE SCALE GENOMIC DNA]</scope>
    <source>
        <strain evidence="3 4">DSM 27421</strain>
    </source>
</reference>
<dbReference type="AlphaFoldDB" id="A0A5D3AP85"/>
<feature type="region of interest" description="Disordered" evidence="1">
    <location>
        <begin position="467"/>
        <end position="489"/>
    </location>
</feature>
<gene>
    <name evidence="3" type="ORF">B9479_007525</name>
</gene>
<evidence type="ECO:0000313" key="4">
    <source>
        <dbReference type="Proteomes" id="UP000322245"/>
    </source>
</evidence>
<evidence type="ECO:0000256" key="1">
    <source>
        <dbReference type="SAM" id="MobiDB-lite"/>
    </source>
</evidence>
<keyword evidence="4" id="KW-1185">Reference proteome</keyword>
<dbReference type="EMBL" id="NIDF01000176">
    <property type="protein sequence ID" value="TYJ51883.1"/>
    <property type="molecule type" value="Genomic_DNA"/>
</dbReference>
<name>A0A5D3AP85_9TREE</name>
<feature type="transmembrane region" description="Helical" evidence="2">
    <location>
        <begin position="37"/>
        <end position="57"/>
    </location>
</feature>
<keyword evidence="2" id="KW-1133">Transmembrane helix</keyword>
<evidence type="ECO:0000313" key="3">
    <source>
        <dbReference type="EMBL" id="TYJ51883.1"/>
    </source>
</evidence>
<feature type="region of interest" description="Disordered" evidence="1">
    <location>
        <begin position="1"/>
        <end position="25"/>
    </location>
</feature>